<dbReference type="EMBL" id="JBHSWE010000001">
    <property type="protein sequence ID" value="MFC6668919.1"/>
    <property type="molecule type" value="Genomic_DNA"/>
</dbReference>
<protein>
    <submittedName>
        <fullName evidence="5">Aldehyde dehydrogenase family protein</fullName>
    </submittedName>
</protein>
<comment type="similarity">
    <text evidence="3">Belongs to the aldehyde dehydrogenase family.</text>
</comment>
<feature type="domain" description="Aldehyde dehydrogenase" evidence="4">
    <location>
        <begin position="2"/>
        <end position="71"/>
    </location>
</feature>
<name>A0ABW1ZU20_9GAMM</name>
<dbReference type="InterPro" id="IPR029510">
    <property type="entry name" value="Ald_DH_CS_GLU"/>
</dbReference>
<evidence type="ECO:0000256" key="2">
    <source>
        <dbReference type="PROSITE-ProRule" id="PRU10007"/>
    </source>
</evidence>
<evidence type="ECO:0000256" key="1">
    <source>
        <dbReference type="ARBA" id="ARBA00023002"/>
    </source>
</evidence>
<gene>
    <name evidence="5" type="ORF">ACFQDL_01450</name>
</gene>
<dbReference type="PANTHER" id="PTHR43353">
    <property type="entry name" value="SUCCINATE-SEMIALDEHYDE DEHYDROGENASE, MITOCHONDRIAL"/>
    <property type="match status" value="1"/>
</dbReference>
<feature type="active site" evidence="2">
    <location>
        <position position="3"/>
    </location>
</feature>
<sequence>MLELGGKDPLLVLDDADLDAAAEFACANSFENSGQTCVSTERVYVDRQVAICFEQRVVRLARDYRLGPGMMTRPASGR</sequence>
<dbReference type="Proteomes" id="UP001596422">
    <property type="component" value="Unassembled WGS sequence"/>
</dbReference>
<dbReference type="InterPro" id="IPR050740">
    <property type="entry name" value="Aldehyde_DH_Superfamily"/>
</dbReference>
<evidence type="ECO:0000256" key="3">
    <source>
        <dbReference type="RuleBase" id="RU003345"/>
    </source>
</evidence>
<dbReference type="RefSeq" id="WP_379912801.1">
    <property type="nucleotide sequence ID" value="NZ_JBHSWE010000001.1"/>
</dbReference>
<dbReference type="PROSITE" id="PS00687">
    <property type="entry name" value="ALDEHYDE_DEHYDR_GLU"/>
    <property type="match status" value="1"/>
</dbReference>
<dbReference type="InterPro" id="IPR016161">
    <property type="entry name" value="Ald_DH/histidinol_DH"/>
</dbReference>
<comment type="caution">
    <text evidence="5">The sequence shown here is derived from an EMBL/GenBank/DDBJ whole genome shotgun (WGS) entry which is preliminary data.</text>
</comment>
<evidence type="ECO:0000259" key="4">
    <source>
        <dbReference type="Pfam" id="PF00171"/>
    </source>
</evidence>
<dbReference type="Pfam" id="PF00171">
    <property type="entry name" value="Aldedh"/>
    <property type="match status" value="1"/>
</dbReference>
<dbReference type="InterPro" id="IPR015590">
    <property type="entry name" value="Aldehyde_DH_dom"/>
</dbReference>
<keyword evidence="6" id="KW-1185">Reference proteome</keyword>
<organism evidence="5 6">
    <name type="scientific">Marinobacterium aestuariivivens</name>
    <dbReference type="NCBI Taxonomy" id="1698799"/>
    <lineage>
        <taxon>Bacteria</taxon>
        <taxon>Pseudomonadati</taxon>
        <taxon>Pseudomonadota</taxon>
        <taxon>Gammaproteobacteria</taxon>
        <taxon>Oceanospirillales</taxon>
        <taxon>Oceanospirillaceae</taxon>
        <taxon>Marinobacterium</taxon>
    </lineage>
</organism>
<keyword evidence="1 3" id="KW-0560">Oxidoreductase</keyword>
<dbReference type="Gene3D" id="3.40.309.10">
    <property type="entry name" value="Aldehyde Dehydrogenase, Chain A, domain 2"/>
    <property type="match status" value="1"/>
</dbReference>
<dbReference type="InterPro" id="IPR016163">
    <property type="entry name" value="Ald_DH_C"/>
</dbReference>
<reference evidence="6" key="1">
    <citation type="journal article" date="2019" name="Int. J. Syst. Evol. Microbiol.">
        <title>The Global Catalogue of Microorganisms (GCM) 10K type strain sequencing project: providing services to taxonomists for standard genome sequencing and annotation.</title>
        <authorList>
            <consortium name="The Broad Institute Genomics Platform"/>
            <consortium name="The Broad Institute Genome Sequencing Center for Infectious Disease"/>
            <person name="Wu L."/>
            <person name="Ma J."/>
        </authorList>
    </citation>
    <scope>NUCLEOTIDE SEQUENCE [LARGE SCALE GENOMIC DNA]</scope>
    <source>
        <strain evidence="6">NBRC 111756</strain>
    </source>
</reference>
<dbReference type="PANTHER" id="PTHR43353:SF6">
    <property type="entry name" value="CYTOPLASMIC ALDEHYDE DEHYDROGENASE (EUROFUNG)"/>
    <property type="match status" value="1"/>
</dbReference>
<proteinExistence type="inferred from homology"/>
<evidence type="ECO:0000313" key="5">
    <source>
        <dbReference type="EMBL" id="MFC6668919.1"/>
    </source>
</evidence>
<accession>A0ABW1ZU20</accession>
<dbReference type="SUPFAM" id="SSF53720">
    <property type="entry name" value="ALDH-like"/>
    <property type="match status" value="1"/>
</dbReference>
<evidence type="ECO:0000313" key="6">
    <source>
        <dbReference type="Proteomes" id="UP001596422"/>
    </source>
</evidence>